<dbReference type="InterPro" id="IPR001206">
    <property type="entry name" value="Diacylglycerol_kinase_cat_dom"/>
</dbReference>
<comment type="catalytic activity">
    <reaction evidence="14">
        <text>1,2-di-(9Z-octadecenoyl)-sn-glycerol + ATP = 1,2-di-(9Z-octadecenoyl)-sn-glycero-3-phosphate + ADP + H(+)</text>
        <dbReference type="Rhea" id="RHEA:40327"/>
        <dbReference type="ChEBI" id="CHEBI:15378"/>
        <dbReference type="ChEBI" id="CHEBI:30616"/>
        <dbReference type="ChEBI" id="CHEBI:52333"/>
        <dbReference type="ChEBI" id="CHEBI:74546"/>
        <dbReference type="ChEBI" id="CHEBI:456216"/>
    </reaction>
    <physiologicalReaction direction="left-to-right" evidence="14">
        <dbReference type="Rhea" id="RHEA:40328"/>
    </physiologicalReaction>
</comment>
<dbReference type="GO" id="GO:0046512">
    <property type="term" value="P:sphingosine biosynthetic process"/>
    <property type="evidence" value="ECO:0007669"/>
    <property type="project" value="TreeGrafter"/>
</dbReference>
<comment type="pathway">
    <text evidence="4">Lipid metabolism; glycerolipid metabolism.</text>
</comment>
<dbReference type="GO" id="GO:0046513">
    <property type="term" value="P:ceramide biosynthetic process"/>
    <property type="evidence" value="ECO:0007669"/>
    <property type="project" value="TreeGrafter"/>
</dbReference>
<dbReference type="UniPathway" id="UPA00230"/>
<dbReference type="GO" id="GO:0005524">
    <property type="term" value="F:ATP binding"/>
    <property type="evidence" value="ECO:0007669"/>
    <property type="project" value="UniProtKB-KW"/>
</dbReference>
<accession>A0A8J2RZ77</accession>
<comment type="caution">
    <text evidence="31">The sequence shown here is derived from an EMBL/GenBank/DDBJ whole genome shotgun (WGS) entry which is preliminary data.</text>
</comment>
<evidence type="ECO:0000256" key="22">
    <source>
        <dbReference type="ARBA" id="ARBA00026096"/>
    </source>
</evidence>
<comment type="catalytic activity">
    <reaction evidence="15">
        <text>a 1,2-diacyl-sn-glycerol + ATP = a 1,2-diacyl-sn-glycero-3-phosphate + ADP + H(+)</text>
        <dbReference type="Rhea" id="RHEA:10272"/>
        <dbReference type="ChEBI" id="CHEBI:15378"/>
        <dbReference type="ChEBI" id="CHEBI:17815"/>
        <dbReference type="ChEBI" id="CHEBI:30616"/>
        <dbReference type="ChEBI" id="CHEBI:58608"/>
        <dbReference type="ChEBI" id="CHEBI:456216"/>
        <dbReference type="EC" id="2.7.1.107"/>
    </reaction>
    <physiologicalReaction direction="left-to-right" evidence="15">
        <dbReference type="Rhea" id="RHEA:10273"/>
    </physiologicalReaction>
</comment>
<keyword evidence="8" id="KW-0418">Kinase</keyword>
<evidence type="ECO:0000313" key="31">
    <source>
        <dbReference type="EMBL" id="CAH0111759.1"/>
    </source>
</evidence>
<evidence type="ECO:0000256" key="4">
    <source>
        <dbReference type="ARBA" id="ARBA00005175"/>
    </source>
</evidence>
<dbReference type="Pfam" id="PF19712">
    <property type="entry name" value="AGK_C"/>
    <property type="match status" value="1"/>
</dbReference>
<comment type="catalytic activity">
    <reaction evidence="29">
        <text>N-(hexanoyl)sphing-4-enine + ATP = N-hexanoylsphing-4-enine 1-phosphate + ADP + H(+)</text>
        <dbReference type="Rhea" id="RHEA:43312"/>
        <dbReference type="ChEBI" id="CHEBI:15378"/>
        <dbReference type="ChEBI" id="CHEBI:30616"/>
        <dbReference type="ChEBI" id="CHEBI:63867"/>
        <dbReference type="ChEBI" id="CHEBI:82959"/>
        <dbReference type="ChEBI" id="CHEBI:456216"/>
    </reaction>
    <physiologicalReaction direction="left-to-right" evidence="29">
        <dbReference type="Rhea" id="RHEA:43313"/>
    </physiologicalReaction>
</comment>
<evidence type="ECO:0000256" key="28">
    <source>
        <dbReference type="ARBA" id="ARBA00048663"/>
    </source>
</evidence>
<evidence type="ECO:0000256" key="15">
    <source>
        <dbReference type="ARBA" id="ARBA00023411"/>
    </source>
</evidence>
<evidence type="ECO:0000256" key="19">
    <source>
        <dbReference type="ARBA" id="ARBA00024556"/>
    </source>
</evidence>
<dbReference type="GO" id="GO:0046486">
    <property type="term" value="P:glycerolipid metabolic process"/>
    <property type="evidence" value="ECO:0007669"/>
    <property type="project" value="UniProtKB-UniPathway"/>
</dbReference>
<comment type="catalytic activity">
    <reaction evidence="28">
        <text>a monoacylglycerol + ATP = a monoacyl-sn-glycero-3-phosphate + ADP + H(+)</text>
        <dbReference type="Rhea" id="RHEA:19293"/>
        <dbReference type="ChEBI" id="CHEBI:15378"/>
        <dbReference type="ChEBI" id="CHEBI:17408"/>
        <dbReference type="ChEBI" id="CHEBI:30616"/>
        <dbReference type="ChEBI" id="CHEBI:77589"/>
        <dbReference type="ChEBI" id="CHEBI:456216"/>
        <dbReference type="EC" id="2.7.1.94"/>
    </reaction>
    <physiologicalReaction direction="left-to-right" evidence="28">
        <dbReference type="Rhea" id="RHEA:19294"/>
    </physiologicalReaction>
</comment>
<dbReference type="InterPro" id="IPR050187">
    <property type="entry name" value="Lipid_Phosphate_FormReg"/>
</dbReference>
<keyword evidence="11" id="KW-0443">Lipid metabolism</keyword>
<comment type="catalytic activity">
    <reaction evidence="16">
        <text>1-(5Z,8Z,11Z,14Z-eicosatetraenoyl)-sn-glycerol + ATP = 1-(5Z,8Z,11Z,14Z-eicosatetraenoyl)-sn-glycero-3-phosphate + ADP + H(+)</text>
        <dbReference type="Rhea" id="RHEA:43328"/>
        <dbReference type="ChEBI" id="CHEBI:15378"/>
        <dbReference type="ChEBI" id="CHEBI:30616"/>
        <dbReference type="ChEBI" id="CHEBI:34071"/>
        <dbReference type="ChEBI" id="CHEBI:74938"/>
        <dbReference type="ChEBI" id="CHEBI:456216"/>
    </reaction>
    <physiologicalReaction direction="left-to-right" evidence="16">
        <dbReference type="Rhea" id="RHEA:43329"/>
    </physiologicalReaction>
</comment>
<dbReference type="GO" id="GO:0004143">
    <property type="term" value="F:ATP-dependent diacylglycerol kinase activity"/>
    <property type="evidence" value="ECO:0007669"/>
    <property type="project" value="UniProtKB-EC"/>
</dbReference>
<comment type="subcellular location">
    <subcellularLocation>
        <location evidence="3">Mitochondrion inner membrane</location>
        <topology evidence="3">Peripheral membrane protein</topology>
    </subcellularLocation>
    <subcellularLocation>
        <location evidence="2">Mitochondrion intermembrane space</location>
    </subcellularLocation>
</comment>
<evidence type="ECO:0000256" key="27">
    <source>
        <dbReference type="ARBA" id="ARBA00048034"/>
    </source>
</evidence>
<dbReference type="SMART" id="SM00046">
    <property type="entry name" value="DAGKc"/>
    <property type="match status" value="1"/>
</dbReference>
<evidence type="ECO:0000259" key="30">
    <source>
        <dbReference type="PROSITE" id="PS50146"/>
    </source>
</evidence>
<dbReference type="GO" id="GO:0001729">
    <property type="term" value="F:ceramide kinase activity"/>
    <property type="evidence" value="ECO:0007669"/>
    <property type="project" value="UniProtKB-EC"/>
</dbReference>
<dbReference type="EC" id="2.7.1.94" evidence="23"/>
<evidence type="ECO:0000256" key="7">
    <source>
        <dbReference type="ARBA" id="ARBA00022741"/>
    </source>
</evidence>
<dbReference type="InterPro" id="IPR017438">
    <property type="entry name" value="ATP-NAD_kinase_N"/>
</dbReference>
<evidence type="ECO:0000256" key="3">
    <source>
        <dbReference type="ARBA" id="ARBA00004637"/>
    </source>
</evidence>
<evidence type="ECO:0000256" key="9">
    <source>
        <dbReference type="ARBA" id="ARBA00022792"/>
    </source>
</evidence>
<dbReference type="InterPro" id="IPR045579">
    <property type="entry name" value="AGK_C"/>
</dbReference>
<evidence type="ECO:0000256" key="2">
    <source>
        <dbReference type="ARBA" id="ARBA00004569"/>
    </source>
</evidence>
<evidence type="ECO:0000256" key="25">
    <source>
        <dbReference type="ARBA" id="ARBA00030553"/>
    </source>
</evidence>
<dbReference type="Proteomes" id="UP000789390">
    <property type="component" value="Unassembled WGS sequence"/>
</dbReference>
<gene>
    <name evidence="31" type="ORF">DGAL_LOCUS15413</name>
</gene>
<evidence type="ECO:0000256" key="5">
    <source>
        <dbReference type="ARBA" id="ARBA00012133"/>
    </source>
</evidence>
<dbReference type="AlphaFoldDB" id="A0A8J2RZ77"/>
<comment type="catalytic activity">
    <reaction evidence="19">
        <text>2-(5Z,8Z,11Z,14Z-eicosatetraenoyl)-glycerol + ATP = 2-(5Z,8Z,11Z,14Z-eicosatetraenoyl)-sn-glycero-3-phosphate + ADP + H(+)</text>
        <dbReference type="Rhea" id="RHEA:43316"/>
        <dbReference type="ChEBI" id="CHEBI:15378"/>
        <dbReference type="ChEBI" id="CHEBI:30616"/>
        <dbReference type="ChEBI" id="CHEBI:52392"/>
        <dbReference type="ChEBI" id="CHEBI:78209"/>
        <dbReference type="ChEBI" id="CHEBI:456216"/>
    </reaction>
    <physiologicalReaction direction="left-to-right" evidence="19">
        <dbReference type="Rhea" id="RHEA:43317"/>
    </physiologicalReaction>
</comment>
<comment type="catalytic activity">
    <reaction evidence="26">
        <text>a 2-acylglycerol + ATP = a 2-acyl-sn-glycerol 3-phosphate + ADP + H(+)</text>
        <dbReference type="Rhea" id="RHEA:39847"/>
        <dbReference type="ChEBI" id="CHEBI:15378"/>
        <dbReference type="ChEBI" id="CHEBI:17389"/>
        <dbReference type="ChEBI" id="CHEBI:30616"/>
        <dbReference type="ChEBI" id="CHEBI:64982"/>
        <dbReference type="ChEBI" id="CHEBI:456216"/>
    </reaction>
    <physiologicalReaction direction="left-to-right" evidence="26">
        <dbReference type="Rhea" id="RHEA:39848"/>
    </physiologicalReaction>
</comment>
<dbReference type="GO" id="GO:0005758">
    <property type="term" value="C:mitochondrial intermembrane space"/>
    <property type="evidence" value="ECO:0007669"/>
    <property type="project" value="UniProtKB-SubCell"/>
</dbReference>
<evidence type="ECO:0000256" key="6">
    <source>
        <dbReference type="ARBA" id="ARBA00022679"/>
    </source>
</evidence>
<keyword evidence="7" id="KW-0547">Nucleotide-binding</keyword>
<dbReference type="PANTHER" id="PTHR12358">
    <property type="entry name" value="SPHINGOSINE KINASE"/>
    <property type="match status" value="1"/>
</dbReference>
<evidence type="ECO:0000256" key="8">
    <source>
        <dbReference type="ARBA" id="ARBA00022777"/>
    </source>
</evidence>
<evidence type="ECO:0000256" key="12">
    <source>
        <dbReference type="ARBA" id="ARBA00023128"/>
    </source>
</evidence>
<feature type="domain" description="DAGKc" evidence="30">
    <location>
        <begin position="61"/>
        <end position="205"/>
    </location>
</feature>
<dbReference type="Pfam" id="PF00781">
    <property type="entry name" value="DAGK_cat"/>
    <property type="match status" value="1"/>
</dbReference>
<dbReference type="PANTHER" id="PTHR12358:SF31">
    <property type="entry name" value="ACYLGLYCEROL KINASE, MITOCHONDRIAL"/>
    <property type="match status" value="1"/>
</dbReference>
<comment type="catalytic activity">
    <reaction evidence="18">
        <text>a 1-acyl-sn-glycerol + ATP = a 1-acyl-sn-glycero-3-phosphate + ADP + H(+)</text>
        <dbReference type="Rhea" id="RHEA:33747"/>
        <dbReference type="ChEBI" id="CHEBI:15378"/>
        <dbReference type="ChEBI" id="CHEBI:30616"/>
        <dbReference type="ChEBI" id="CHEBI:57970"/>
        <dbReference type="ChEBI" id="CHEBI:64683"/>
        <dbReference type="ChEBI" id="CHEBI:456216"/>
    </reaction>
    <physiologicalReaction direction="left-to-right" evidence="18">
        <dbReference type="Rhea" id="RHEA:33748"/>
    </physiologicalReaction>
</comment>
<keyword evidence="9" id="KW-0999">Mitochondrion inner membrane</keyword>
<comment type="catalytic activity">
    <reaction evidence="27">
        <text>an N-acylsphing-4-enine + ATP = an N-acylsphing-4-enine 1-phosphate + ADP + H(+)</text>
        <dbReference type="Rhea" id="RHEA:17929"/>
        <dbReference type="ChEBI" id="CHEBI:15378"/>
        <dbReference type="ChEBI" id="CHEBI:30616"/>
        <dbReference type="ChEBI" id="CHEBI:52639"/>
        <dbReference type="ChEBI" id="CHEBI:57674"/>
        <dbReference type="ChEBI" id="CHEBI:456216"/>
        <dbReference type="EC" id="2.7.1.138"/>
    </reaction>
    <physiologicalReaction direction="left-to-right" evidence="27">
        <dbReference type="Rhea" id="RHEA:17930"/>
    </physiologicalReaction>
</comment>
<evidence type="ECO:0000256" key="20">
    <source>
        <dbReference type="ARBA" id="ARBA00024636"/>
    </source>
</evidence>
<dbReference type="Gene3D" id="3.40.50.10330">
    <property type="entry name" value="Probable inorganic polyphosphate/atp-NAD kinase, domain 1"/>
    <property type="match status" value="1"/>
</dbReference>
<organism evidence="31 32">
    <name type="scientific">Daphnia galeata</name>
    <dbReference type="NCBI Taxonomy" id="27404"/>
    <lineage>
        <taxon>Eukaryota</taxon>
        <taxon>Metazoa</taxon>
        <taxon>Ecdysozoa</taxon>
        <taxon>Arthropoda</taxon>
        <taxon>Crustacea</taxon>
        <taxon>Branchiopoda</taxon>
        <taxon>Diplostraca</taxon>
        <taxon>Cladocera</taxon>
        <taxon>Anomopoda</taxon>
        <taxon>Daphniidae</taxon>
        <taxon>Daphnia</taxon>
    </lineage>
</organism>
<keyword evidence="32" id="KW-1185">Reference proteome</keyword>
<evidence type="ECO:0000256" key="16">
    <source>
        <dbReference type="ARBA" id="ARBA00024483"/>
    </source>
</evidence>
<evidence type="ECO:0000256" key="17">
    <source>
        <dbReference type="ARBA" id="ARBA00024505"/>
    </source>
</evidence>
<evidence type="ECO:0000256" key="10">
    <source>
        <dbReference type="ARBA" id="ARBA00022840"/>
    </source>
</evidence>
<proteinExistence type="inferred from homology"/>
<dbReference type="OrthoDB" id="9979394at2759"/>
<evidence type="ECO:0000256" key="1">
    <source>
        <dbReference type="ARBA" id="ARBA00001946"/>
    </source>
</evidence>
<protein>
    <recommendedName>
        <fullName evidence="24">Acylglycerol kinase, mitochondrial</fullName>
        <ecNumber evidence="5">2.7.1.107</ecNumber>
        <ecNumber evidence="22">2.7.1.138</ecNumber>
        <ecNumber evidence="23">2.7.1.94</ecNumber>
    </recommendedName>
    <alternativeName>
        <fullName evidence="25">Multiple substrate lipid kinase</fullName>
    </alternativeName>
</protein>
<comment type="similarity">
    <text evidence="21">Belongs to the AGK family.</text>
</comment>
<evidence type="ECO:0000256" key="13">
    <source>
        <dbReference type="ARBA" id="ARBA00023136"/>
    </source>
</evidence>
<evidence type="ECO:0000256" key="23">
    <source>
        <dbReference type="ARBA" id="ARBA00026098"/>
    </source>
</evidence>
<evidence type="ECO:0000256" key="29">
    <source>
        <dbReference type="ARBA" id="ARBA00048876"/>
    </source>
</evidence>
<keyword evidence="10" id="KW-0067">ATP-binding</keyword>
<dbReference type="InterPro" id="IPR016064">
    <property type="entry name" value="NAD/diacylglycerol_kinase_sf"/>
</dbReference>
<comment type="cofactor">
    <cofactor evidence="1">
        <name>Mg(2+)</name>
        <dbReference type="ChEBI" id="CHEBI:18420"/>
    </cofactor>
</comment>
<reference evidence="31" key="1">
    <citation type="submission" date="2021-11" db="EMBL/GenBank/DDBJ databases">
        <authorList>
            <person name="Schell T."/>
        </authorList>
    </citation>
    <scope>NUCLEOTIDE SEQUENCE</scope>
    <source>
        <strain evidence="31">M5</strain>
    </source>
</reference>
<evidence type="ECO:0000256" key="24">
    <source>
        <dbReference type="ARBA" id="ARBA00026142"/>
    </source>
</evidence>
<comment type="catalytic activity">
    <reaction evidence="20">
        <text>1-hexadecanoyl-sn-glycerol + ATP = 1-hexadecanoyl-sn-glycero-3-phosphate + ADP + H(+)</text>
        <dbReference type="Rhea" id="RHEA:43308"/>
        <dbReference type="ChEBI" id="CHEBI:15378"/>
        <dbReference type="ChEBI" id="CHEBI:30616"/>
        <dbReference type="ChEBI" id="CHEBI:57518"/>
        <dbReference type="ChEBI" id="CHEBI:75542"/>
        <dbReference type="ChEBI" id="CHEBI:456216"/>
    </reaction>
    <physiologicalReaction direction="left-to-right" evidence="20">
        <dbReference type="Rhea" id="RHEA:43309"/>
    </physiologicalReaction>
</comment>
<dbReference type="SUPFAM" id="SSF111331">
    <property type="entry name" value="NAD kinase/diacylglycerol kinase-like"/>
    <property type="match status" value="1"/>
</dbReference>
<keyword evidence="12" id="KW-0496">Mitochondrion</keyword>
<dbReference type="PROSITE" id="PS50146">
    <property type="entry name" value="DAGK"/>
    <property type="match status" value="1"/>
</dbReference>
<evidence type="ECO:0000256" key="26">
    <source>
        <dbReference type="ARBA" id="ARBA00044480"/>
    </source>
</evidence>
<dbReference type="GO" id="GO:0047620">
    <property type="term" value="F:acylglycerol kinase activity"/>
    <property type="evidence" value="ECO:0007669"/>
    <property type="project" value="UniProtKB-EC"/>
</dbReference>
<evidence type="ECO:0000313" key="32">
    <source>
        <dbReference type="Proteomes" id="UP000789390"/>
    </source>
</evidence>
<name>A0A8J2RZ77_9CRUS</name>
<evidence type="ECO:0000256" key="21">
    <source>
        <dbReference type="ARBA" id="ARBA00025749"/>
    </source>
</evidence>
<dbReference type="EMBL" id="CAKKLH010000316">
    <property type="protein sequence ID" value="CAH0111759.1"/>
    <property type="molecule type" value="Genomic_DNA"/>
</dbReference>
<keyword evidence="13" id="KW-0472">Membrane</keyword>
<dbReference type="GO" id="GO:0005743">
    <property type="term" value="C:mitochondrial inner membrane"/>
    <property type="evidence" value="ECO:0007669"/>
    <property type="project" value="UniProtKB-SubCell"/>
</dbReference>
<sequence length="456" mass="51804">MARIVRIFKTIRNNWKKSTVGFLLVSYGVNYGVEKFRTREMMRLYCEEARNYGDVQLPIGVPARQITVVLNPASNGGKGKTDFEDYCAPLLYLSGMKVSVVKTESVGEARGLMEVMDNCDAVAVAGGDGAITEAVTGLLRRNDSGLAAQRFPIGIIPVGKLNNIAKSIFKEHKDDRIKLMAEATMAIVRDFQKQADVMKVEILENSEKPAGKPVYALGELKWGAFRDVEERIGKYWLWGPLRSYAAYFFGAFKDLTWECNSQFHYTVPCEGCNNCMRNISQDAAELRHGSQVQNSRWWHAFIPRNKSTKETKQTKDYSNIVNSECGVWHQKDFSSVEFQALTENNLNFTPPFRPKHLEVNLGPKSISGFEFVKEGWLRTKTETSHMNRETILVRQFEMIPKTEESSVAEKEQIEEPKSAEVKERWYSIDNDNYEVKPIRVTVLPDAIKVFSASTSR</sequence>
<evidence type="ECO:0000256" key="11">
    <source>
        <dbReference type="ARBA" id="ARBA00023098"/>
    </source>
</evidence>
<evidence type="ECO:0000256" key="18">
    <source>
        <dbReference type="ARBA" id="ARBA00024512"/>
    </source>
</evidence>
<comment type="catalytic activity">
    <reaction evidence="17">
        <text>1-(9Z-octadecenoyl)-sn-glycerol + ATP = 1-(9Z-octadecenoyl)-sn-glycero-3-phosphate + ADP + H(+)</text>
        <dbReference type="Rhea" id="RHEA:41079"/>
        <dbReference type="ChEBI" id="CHEBI:15378"/>
        <dbReference type="ChEBI" id="CHEBI:30616"/>
        <dbReference type="ChEBI" id="CHEBI:74544"/>
        <dbReference type="ChEBI" id="CHEBI:75757"/>
        <dbReference type="ChEBI" id="CHEBI:456216"/>
    </reaction>
    <physiologicalReaction direction="left-to-right" evidence="17">
        <dbReference type="Rhea" id="RHEA:41080"/>
    </physiologicalReaction>
</comment>
<keyword evidence="6" id="KW-0808">Transferase</keyword>
<dbReference type="EC" id="2.7.1.107" evidence="5"/>
<evidence type="ECO:0000256" key="14">
    <source>
        <dbReference type="ARBA" id="ARBA00023371"/>
    </source>
</evidence>
<dbReference type="EC" id="2.7.1.138" evidence="22"/>